<dbReference type="PANTHER" id="PTHR43537:SF5">
    <property type="entry name" value="UXU OPERON TRANSCRIPTIONAL REGULATOR"/>
    <property type="match status" value="1"/>
</dbReference>
<dbReference type="SUPFAM" id="SSF48008">
    <property type="entry name" value="GntR ligand-binding domain-like"/>
    <property type="match status" value="1"/>
</dbReference>
<accession>A0A5E8GUZ8</accession>
<organism evidence="5 6">
    <name type="scientific">Roseibium alexandrii (strain DSM 17067 / NCIMB 14079 / DFL-11)</name>
    <name type="common">Labrenzia alexandrii</name>
    <dbReference type="NCBI Taxonomy" id="244592"/>
    <lineage>
        <taxon>Bacteria</taxon>
        <taxon>Pseudomonadati</taxon>
        <taxon>Pseudomonadota</taxon>
        <taxon>Alphaproteobacteria</taxon>
        <taxon>Hyphomicrobiales</taxon>
        <taxon>Stappiaceae</taxon>
        <taxon>Roseibium</taxon>
    </lineage>
</organism>
<name>A0A5E8GUZ8_ROSAD</name>
<dbReference type="AlphaFoldDB" id="A0A5E8GUZ8"/>
<dbReference type="SUPFAM" id="SSF46785">
    <property type="entry name" value="Winged helix' DNA-binding domain"/>
    <property type="match status" value="1"/>
</dbReference>
<dbReference type="PANTHER" id="PTHR43537">
    <property type="entry name" value="TRANSCRIPTIONAL REGULATOR, GNTR FAMILY"/>
    <property type="match status" value="1"/>
</dbReference>
<keyword evidence="3" id="KW-0804">Transcription</keyword>
<feature type="domain" description="HTH gntR-type" evidence="4">
    <location>
        <begin position="18"/>
        <end position="88"/>
    </location>
</feature>
<gene>
    <name evidence="5" type="ORF">SADFL11_985</name>
</gene>
<dbReference type="InterPro" id="IPR036388">
    <property type="entry name" value="WH-like_DNA-bd_sf"/>
</dbReference>
<dbReference type="Pfam" id="PF07729">
    <property type="entry name" value="FCD"/>
    <property type="match status" value="1"/>
</dbReference>
<comment type="caution">
    <text evidence="5">The sequence shown here is derived from an EMBL/GenBank/DDBJ whole genome shotgun (WGS) entry which is preliminary data.</text>
</comment>
<dbReference type="GO" id="GO:0003677">
    <property type="term" value="F:DNA binding"/>
    <property type="evidence" value="ECO:0007669"/>
    <property type="project" value="UniProtKB-KW"/>
</dbReference>
<reference evidence="5 6" key="2">
    <citation type="submission" date="2013-04" db="EMBL/GenBank/DDBJ databases">
        <authorList>
            <person name="Fiebig A."/>
            <person name="Pradella S."/>
            <person name="Wagner-Doebler I."/>
        </authorList>
    </citation>
    <scope>NUCLEOTIDE SEQUENCE [LARGE SCALE GENOMIC DNA]</scope>
    <source>
        <strain evidence="6">DSM 17067 / NCIMB 14079 / DFL-11</strain>
    </source>
</reference>
<dbReference type="Pfam" id="PF00392">
    <property type="entry name" value="GntR"/>
    <property type="match status" value="1"/>
</dbReference>
<evidence type="ECO:0000256" key="3">
    <source>
        <dbReference type="ARBA" id="ARBA00023163"/>
    </source>
</evidence>
<dbReference type="Gene3D" id="1.10.10.10">
    <property type="entry name" value="Winged helix-like DNA-binding domain superfamily/Winged helix DNA-binding domain"/>
    <property type="match status" value="1"/>
</dbReference>
<dbReference type="EMBL" id="ACCU02000004">
    <property type="protein sequence ID" value="EEE43699.1"/>
    <property type="molecule type" value="Genomic_DNA"/>
</dbReference>
<dbReference type="PROSITE" id="PS50949">
    <property type="entry name" value="HTH_GNTR"/>
    <property type="match status" value="1"/>
</dbReference>
<dbReference type="InterPro" id="IPR008920">
    <property type="entry name" value="TF_FadR/GntR_C"/>
</dbReference>
<evidence type="ECO:0000256" key="2">
    <source>
        <dbReference type="ARBA" id="ARBA00023125"/>
    </source>
</evidence>
<evidence type="ECO:0000259" key="4">
    <source>
        <dbReference type="PROSITE" id="PS50949"/>
    </source>
</evidence>
<protein>
    <submittedName>
        <fullName evidence="5">Transcriptional regulator</fullName>
    </submittedName>
</protein>
<keyword evidence="2" id="KW-0238">DNA-binding</keyword>
<dbReference type="InterPro" id="IPR011711">
    <property type="entry name" value="GntR_C"/>
</dbReference>
<dbReference type="PRINTS" id="PR00035">
    <property type="entry name" value="HTHGNTR"/>
</dbReference>
<proteinExistence type="predicted"/>
<sequence length="252" mass="27822">MRAKGTPLAIEYQAIRKEGLSTQIANAIRKAILDGALSVEERLPSETELADRFGVSRATVREAMKRLAAQNLIRSERGASGGAFVNRITFDEARGDLVGTTRLLIGMNNIPFEDAIEARYLLESSCLALACENRSEDDLTAMAREISLQSGDLSDEHFCDSDVRFHSVIAKATGNPLLMFQVSGAIEAMQPLMNMLVYRLRDKKHIAGLHDRLREALGHRDSVAAQTVLEEIAAYTRQLAELRRAPKEDPAN</sequence>
<reference evidence="5 6" key="1">
    <citation type="submission" date="2008-01" db="EMBL/GenBank/DDBJ databases">
        <authorList>
            <person name="Wagner-Dobler I."/>
            <person name="Ferriera S."/>
            <person name="Johnson J."/>
            <person name="Kravitz S."/>
            <person name="Beeson K."/>
            <person name="Sutton G."/>
            <person name="Rogers Y.-H."/>
            <person name="Friedman R."/>
            <person name="Frazier M."/>
            <person name="Venter J.C."/>
        </authorList>
    </citation>
    <scope>NUCLEOTIDE SEQUENCE [LARGE SCALE GENOMIC DNA]</scope>
    <source>
        <strain evidence="6">DSM 17067 / NCIMB 14079 / DFL-11</strain>
    </source>
</reference>
<dbReference type="CDD" id="cd07377">
    <property type="entry name" value="WHTH_GntR"/>
    <property type="match status" value="1"/>
</dbReference>
<keyword evidence="1" id="KW-0805">Transcription regulation</keyword>
<dbReference type="InterPro" id="IPR036390">
    <property type="entry name" value="WH_DNA-bd_sf"/>
</dbReference>
<evidence type="ECO:0000256" key="1">
    <source>
        <dbReference type="ARBA" id="ARBA00023015"/>
    </source>
</evidence>
<dbReference type="SMART" id="SM00895">
    <property type="entry name" value="FCD"/>
    <property type="match status" value="1"/>
</dbReference>
<dbReference type="Proteomes" id="UP000004703">
    <property type="component" value="Chromosome"/>
</dbReference>
<evidence type="ECO:0000313" key="5">
    <source>
        <dbReference type="EMBL" id="EEE43699.1"/>
    </source>
</evidence>
<dbReference type="GO" id="GO:0003700">
    <property type="term" value="F:DNA-binding transcription factor activity"/>
    <property type="evidence" value="ECO:0007669"/>
    <property type="project" value="InterPro"/>
</dbReference>
<dbReference type="Gene3D" id="1.20.120.530">
    <property type="entry name" value="GntR ligand-binding domain-like"/>
    <property type="match status" value="1"/>
</dbReference>
<dbReference type="InterPro" id="IPR000524">
    <property type="entry name" value="Tscrpt_reg_HTH_GntR"/>
</dbReference>
<evidence type="ECO:0000313" key="6">
    <source>
        <dbReference type="Proteomes" id="UP000004703"/>
    </source>
</evidence>
<dbReference type="SMART" id="SM00345">
    <property type="entry name" value="HTH_GNTR"/>
    <property type="match status" value="1"/>
</dbReference>